<dbReference type="InterPro" id="IPR009921">
    <property type="entry name" value="YehS-like"/>
</dbReference>
<dbReference type="EMBL" id="NOXV01000275">
    <property type="protein sequence ID" value="OYQ36098.1"/>
    <property type="molecule type" value="Genomic_DNA"/>
</dbReference>
<dbReference type="PANTHER" id="PTHR37805:SF1">
    <property type="entry name" value="CYTOPLASMIC PROTEIN"/>
    <property type="match status" value="1"/>
</dbReference>
<dbReference type="AlphaFoldDB" id="A0A255Z3Q1"/>
<feature type="region of interest" description="Disordered" evidence="1">
    <location>
        <begin position="103"/>
        <end position="158"/>
    </location>
</feature>
<name>A0A255Z3Q1_9FLAO</name>
<organism evidence="2 3">
    <name type="scientific">Flavobacterium cyanobacteriorum</name>
    <dbReference type="NCBI Taxonomy" id="2022802"/>
    <lineage>
        <taxon>Bacteria</taxon>
        <taxon>Pseudomonadati</taxon>
        <taxon>Bacteroidota</taxon>
        <taxon>Flavobacteriia</taxon>
        <taxon>Flavobacteriales</taxon>
        <taxon>Flavobacteriaceae</taxon>
        <taxon>Flavobacterium</taxon>
    </lineage>
</organism>
<protein>
    <submittedName>
        <fullName evidence="2">Uncharacterized protein</fullName>
    </submittedName>
</protein>
<comment type="caution">
    <text evidence="2">The sequence shown here is derived from an EMBL/GenBank/DDBJ whole genome shotgun (WGS) entry which is preliminary data.</text>
</comment>
<evidence type="ECO:0000313" key="3">
    <source>
        <dbReference type="Proteomes" id="UP000216605"/>
    </source>
</evidence>
<evidence type="ECO:0000313" key="2">
    <source>
        <dbReference type="EMBL" id="OYQ36098.1"/>
    </source>
</evidence>
<keyword evidence="3" id="KW-1185">Reference proteome</keyword>
<gene>
    <name evidence="2" type="ORF">CHU92_10190</name>
</gene>
<dbReference type="Proteomes" id="UP000216605">
    <property type="component" value="Unassembled WGS sequence"/>
</dbReference>
<dbReference type="OrthoDB" id="9788465at2"/>
<dbReference type="RefSeq" id="WP_094415245.1">
    <property type="nucleotide sequence ID" value="NZ_NOXV01000275.1"/>
</dbReference>
<evidence type="ECO:0000256" key="1">
    <source>
        <dbReference type="SAM" id="MobiDB-lite"/>
    </source>
</evidence>
<reference evidence="2 3" key="1">
    <citation type="submission" date="2017-07" db="EMBL/GenBank/DDBJ databases">
        <title>Flavobacterium cyanobacteriorum sp. nov., isolated from cyanobacterial aggregates in a eutrophic lake.</title>
        <authorList>
            <person name="Cai H."/>
        </authorList>
    </citation>
    <scope>NUCLEOTIDE SEQUENCE [LARGE SCALE GENOMIC DNA]</scope>
    <source>
        <strain evidence="2 3">TH021</strain>
    </source>
</reference>
<dbReference type="Pfam" id="PF07308">
    <property type="entry name" value="DUF1456"/>
    <property type="match status" value="1"/>
</dbReference>
<dbReference type="PANTHER" id="PTHR37805">
    <property type="entry name" value="CYTOPLASMIC PROTEIN-RELATED"/>
    <property type="match status" value="1"/>
</dbReference>
<accession>A0A255Z3Q1</accession>
<sequence>MNNNDIFKKLRVALQLRDDQIVDILQLVDFRISKSEIGAFFRNADHPKYMECGDQVLRNFLDGLVIHLRGTKDNPKNPNEVLEQNKAAVKDNTASKEKLIIKKPAKQTDLKSTTAGKAGDNTKKPVVKKPSKITGDSPKKPAPVMEKVKFNNGKNKKS</sequence>
<proteinExistence type="predicted"/>